<evidence type="ECO:0000256" key="6">
    <source>
        <dbReference type="ARBA" id="ARBA00022989"/>
    </source>
</evidence>
<dbReference type="AlphaFoldDB" id="A0AA37UCY5"/>
<keyword evidence="4" id="KW-0997">Cell inner membrane</keyword>
<feature type="transmembrane region" description="Helical" evidence="9">
    <location>
        <begin position="141"/>
        <end position="162"/>
    </location>
</feature>
<feature type="transmembrane region" description="Helical" evidence="9">
    <location>
        <begin position="97"/>
        <end position="121"/>
    </location>
</feature>
<evidence type="ECO:0000313" key="12">
    <source>
        <dbReference type="Proteomes" id="UP001157160"/>
    </source>
</evidence>
<keyword evidence="12" id="KW-1185">Reference proteome</keyword>
<evidence type="ECO:0000256" key="9">
    <source>
        <dbReference type="SAM" id="Phobius"/>
    </source>
</evidence>
<comment type="similarity">
    <text evidence="8">Belongs to the TRAP transporter small permease family.</text>
</comment>
<feature type="transmembrane region" description="Helical" evidence="9">
    <location>
        <begin position="25"/>
        <end position="45"/>
    </location>
</feature>
<evidence type="ECO:0000256" key="3">
    <source>
        <dbReference type="ARBA" id="ARBA00022475"/>
    </source>
</evidence>
<evidence type="ECO:0000256" key="4">
    <source>
        <dbReference type="ARBA" id="ARBA00022519"/>
    </source>
</evidence>
<dbReference type="EMBL" id="BSUL01000001">
    <property type="protein sequence ID" value="GMA28284.1"/>
    <property type="molecule type" value="Genomic_DNA"/>
</dbReference>
<comment type="subcellular location">
    <subcellularLocation>
        <location evidence="1">Cell inner membrane</location>
        <topology evidence="1">Multi-pass membrane protein</topology>
    </subcellularLocation>
</comment>
<feature type="transmembrane region" description="Helical" evidence="9">
    <location>
        <begin position="60"/>
        <end position="77"/>
    </location>
</feature>
<dbReference type="GO" id="GO:0015740">
    <property type="term" value="P:C4-dicarboxylate transport"/>
    <property type="evidence" value="ECO:0007669"/>
    <property type="project" value="TreeGrafter"/>
</dbReference>
<evidence type="ECO:0000256" key="2">
    <source>
        <dbReference type="ARBA" id="ARBA00022448"/>
    </source>
</evidence>
<sequence>MNRKGAIISISTVVDKVLAALDRTLQIAGILLLLTVVFAVTWQVIARYVTSTPSAWTSELASYAFVWLAMIAIALGVRRGRHMLLDIWEFVPYRRWLVRTVDTLAALVVVGALAALVWFGLEALGPAWRRTMPGLGLPMGWVSLAVPVGCAFSLLFAIEAWWRTFHAERGRTRCRPRSCSSPTTSS</sequence>
<feature type="domain" description="Tripartite ATP-independent periplasmic transporters DctQ component" evidence="10">
    <location>
        <begin position="37"/>
        <end position="165"/>
    </location>
</feature>
<keyword evidence="3" id="KW-1003">Cell membrane</keyword>
<evidence type="ECO:0000256" key="5">
    <source>
        <dbReference type="ARBA" id="ARBA00022692"/>
    </source>
</evidence>
<dbReference type="RefSeq" id="WP_284231650.1">
    <property type="nucleotide sequence ID" value="NZ_BSUL01000001.1"/>
</dbReference>
<keyword evidence="6 9" id="KW-1133">Transmembrane helix</keyword>
<dbReference type="InterPro" id="IPR007387">
    <property type="entry name" value="TRAP_DctQ"/>
</dbReference>
<evidence type="ECO:0000313" key="11">
    <source>
        <dbReference type="EMBL" id="GMA28284.1"/>
    </source>
</evidence>
<dbReference type="GO" id="GO:0022857">
    <property type="term" value="F:transmembrane transporter activity"/>
    <property type="evidence" value="ECO:0007669"/>
    <property type="project" value="TreeGrafter"/>
</dbReference>
<name>A0AA37UCY5_9MICO</name>
<keyword evidence="7 9" id="KW-0472">Membrane</keyword>
<evidence type="ECO:0000256" key="7">
    <source>
        <dbReference type="ARBA" id="ARBA00023136"/>
    </source>
</evidence>
<organism evidence="11 12">
    <name type="scientific">Arenivirga flava</name>
    <dbReference type="NCBI Taxonomy" id="1930060"/>
    <lineage>
        <taxon>Bacteria</taxon>
        <taxon>Bacillati</taxon>
        <taxon>Actinomycetota</taxon>
        <taxon>Actinomycetes</taxon>
        <taxon>Micrococcales</taxon>
        <taxon>Microbacteriaceae</taxon>
        <taxon>Arenivirga</taxon>
    </lineage>
</organism>
<comment type="caution">
    <text evidence="11">The sequence shown here is derived from an EMBL/GenBank/DDBJ whole genome shotgun (WGS) entry which is preliminary data.</text>
</comment>
<dbReference type="Pfam" id="PF04290">
    <property type="entry name" value="DctQ"/>
    <property type="match status" value="1"/>
</dbReference>
<evidence type="ECO:0000259" key="10">
    <source>
        <dbReference type="Pfam" id="PF04290"/>
    </source>
</evidence>
<dbReference type="GO" id="GO:0005886">
    <property type="term" value="C:plasma membrane"/>
    <property type="evidence" value="ECO:0007669"/>
    <property type="project" value="UniProtKB-SubCell"/>
</dbReference>
<evidence type="ECO:0000256" key="8">
    <source>
        <dbReference type="ARBA" id="ARBA00038436"/>
    </source>
</evidence>
<keyword evidence="2" id="KW-0813">Transport</keyword>
<proteinExistence type="inferred from homology"/>
<dbReference type="InterPro" id="IPR055348">
    <property type="entry name" value="DctQ"/>
</dbReference>
<dbReference type="PANTHER" id="PTHR35011:SF11">
    <property type="entry name" value="TRAP TRANSPORTER SMALL PERMEASE PROTEIN"/>
    <property type="match status" value="1"/>
</dbReference>
<keyword evidence="5 9" id="KW-0812">Transmembrane</keyword>
<gene>
    <name evidence="11" type="ORF">GCM10025874_15370</name>
</gene>
<evidence type="ECO:0000256" key="1">
    <source>
        <dbReference type="ARBA" id="ARBA00004429"/>
    </source>
</evidence>
<reference evidence="11 12" key="1">
    <citation type="journal article" date="2014" name="Int. J. Syst. Evol. Microbiol.">
        <title>Complete genome sequence of Corynebacterium casei LMG S-19264T (=DSM 44701T), isolated from a smear-ripened cheese.</title>
        <authorList>
            <consortium name="US DOE Joint Genome Institute (JGI-PGF)"/>
            <person name="Walter F."/>
            <person name="Albersmeier A."/>
            <person name="Kalinowski J."/>
            <person name="Ruckert C."/>
        </authorList>
    </citation>
    <scope>NUCLEOTIDE SEQUENCE [LARGE SCALE GENOMIC DNA]</scope>
    <source>
        <strain evidence="11 12">NBRC 112289</strain>
    </source>
</reference>
<protein>
    <submittedName>
        <fullName evidence="11">Permease</fullName>
    </submittedName>
</protein>
<accession>A0AA37UCY5</accession>
<dbReference type="Proteomes" id="UP001157160">
    <property type="component" value="Unassembled WGS sequence"/>
</dbReference>
<dbReference type="PANTHER" id="PTHR35011">
    <property type="entry name" value="2,3-DIKETO-L-GULONATE TRAP TRANSPORTER SMALL PERMEASE PROTEIN YIAM"/>
    <property type="match status" value="1"/>
</dbReference>